<dbReference type="Proteomes" id="UP000719412">
    <property type="component" value="Unassembled WGS sequence"/>
</dbReference>
<evidence type="ECO:0000256" key="3">
    <source>
        <dbReference type="ARBA" id="ARBA00022737"/>
    </source>
</evidence>
<keyword evidence="5" id="KW-0325">Glycoprotein</keyword>
<feature type="domain" description="Chitin-binding type-2" evidence="8">
    <location>
        <begin position="26"/>
        <end position="84"/>
    </location>
</feature>
<name>A0A8J6LDQ3_TENMO</name>
<comment type="caution">
    <text evidence="9">The sequence shown here is derived from an EMBL/GenBank/DDBJ whole genome shotgun (WGS) entry which is preliminary data.</text>
</comment>
<keyword evidence="2 7" id="KW-0732">Signal</keyword>
<evidence type="ECO:0000313" key="10">
    <source>
        <dbReference type="Proteomes" id="UP000719412"/>
    </source>
</evidence>
<sequence length="248" mass="27652">MQNQISAATVATFVFFAAAIAQWTPDPFCPYPSNEVTRYPYYGNCSVFWECYNGVKYPMECSPGLEFNAAIQDCEDPSLANCDPYASTTSNSNHTTTPGPTTGPEPDCPHSDDLIYFPYYGDCTKYWECFAGNSYLYSCPDGLWWHQEISQCDYPGSYCNNSWTTVTETSSTEWTTVSSTTSGSEGGTSYWPDAEDCHKYVECVNGVSNEVTCPANLYFSDRVKQCVRADESECCETNACDPSRELLM</sequence>
<evidence type="ECO:0000256" key="5">
    <source>
        <dbReference type="ARBA" id="ARBA00023180"/>
    </source>
</evidence>
<keyword evidence="3" id="KW-0677">Repeat</keyword>
<feature type="domain" description="Chitin-binding type-2" evidence="8">
    <location>
        <begin position="178"/>
        <end position="234"/>
    </location>
</feature>
<dbReference type="PANTHER" id="PTHR23301">
    <property type="entry name" value="CHITIN BINDING PERITROPHIN-A"/>
    <property type="match status" value="1"/>
</dbReference>
<accession>A0A8J6LDQ3</accession>
<feature type="compositionally biased region" description="Low complexity" evidence="6">
    <location>
        <begin position="88"/>
        <end position="104"/>
    </location>
</feature>
<evidence type="ECO:0000256" key="4">
    <source>
        <dbReference type="ARBA" id="ARBA00023157"/>
    </source>
</evidence>
<evidence type="ECO:0000313" key="9">
    <source>
        <dbReference type="EMBL" id="KAH0809316.1"/>
    </source>
</evidence>
<dbReference type="Pfam" id="PF01607">
    <property type="entry name" value="CBM_14"/>
    <property type="match status" value="3"/>
</dbReference>
<protein>
    <recommendedName>
        <fullName evidence="8">Chitin-binding type-2 domain-containing protein</fullName>
    </recommendedName>
</protein>
<dbReference type="EMBL" id="JABDTM020028213">
    <property type="protein sequence ID" value="KAH0809316.1"/>
    <property type="molecule type" value="Genomic_DNA"/>
</dbReference>
<feature type="signal peptide" evidence="7">
    <location>
        <begin position="1"/>
        <end position="21"/>
    </location>
</feature>
<feature type="region of interest" description="Disordered" evidence="6">
    <location>
        <begin position="88"/>
        <end position="107"/>
    </location>
</feature>
<keyword evidence="4" id="KW-1015">Disulfide bond</keyword>
<evidence type="ECO:0000256" key="6">
    <source>
        <dbReference type="SAM" id="MobiDB-lite"/>
    </source>
</evidence>
<dbReference type="InterPro" id="IPR036508">
    <property type="entry name" value="Chitin-bd_dom_sf"/>
</dbReference>
<evidence type="ECO:0000256" key="1">
    <source>
        <dbReference type="ARBA" id="ARBA00022669"/>
    </source>
</evidence>
<evidence type="ECO:0000259" key="8">
    <source>
        <dbReference type="PROSITE" id="PS50940"/>
    </source>
</evidence>
<dbReference type="InterPro" id="IPR051940">
    <property type="entry name" value="Chitin_bind-dev_reg"/>
</dbReference>
<dbReference type="GO" id="GO:0005576">
    <property type="term" value="C:extracellular region"/>
    <property type="evidence" value="ECO:0007669"/>
    <property type="project" value="InterPro"/>
</dbReference>
<keyword evidence="10" id="KW-1185">Reference proteome</keyword>
<dbReference type="PANTHER" id="PTHR23301:SF106">
    <property type="entry name" value="CHITIN-BINDING TYPE-2 DOMAIN-CONTAINING PROTEIN-RELATED"/>
    <property type="match status" value="1"/>
</dbReference>
<dbReference type="SMART" id="SM00494">
    <property type="entry name" value="ChtBD2"/>
    <property type="match status" value="3"/>
</dbReference>
<reference evidence="9" key="1">
    <citation type="journal article" date="2020" name="J Insects Food Feed">
        <title>The yellow mealworm (Tenebrio molitor) genome: a resource for the emerging insects as food and feed industry.</title>
        <authorList>
            <person name="Eriksson T."/>
            <person name="Andere A."/>
            <person name="Kelstrup H."/>
            <person name="Emery V."/>
            <person name="Picard C."/>
        </authorList>
    </citation>
    <scope>NUCLEOTIDE SEQUENCE</scope>
    <source>
        <strain evidence="9">Stoneville</strain>
        <tissue evidence="9">Whole head</tissue>
    </source>
</reference>
<organism evidence="9 10">
    <name type="scientific">Tenebrio molitor</name>
    <name type="common">Yellow mealworm beetle</name>
    <dbReference type="NCBI Taxonomy" id="7067"/>
    <lineage>
        <taxon>Eukaryota</taxon>
        <taxon>Metazoa</taxon>
        <taxon>Ecdysozoa</taxon>
        <taxon>Arthropoda</taxon>
        <taxon>Hexapoda</taxon>
        <taxon>Insecta</taxon>
        <taxon>Pterygota</taxon>
        <taxon>Neoptera</taxon>
        <taxon>Endopterygota</taxon>
        <taxon>Coleoptera</taxon>
        <taxon>Polyphaga</taxon>
        <taxon>Cucujiformia</taxon>
        <taxon>Tenebrionidae</taxon>
        <taxon>Tenebrio</taxon>
    </lineage>
</organism>
<dbReference type="SUPFAM" id="SSF57625">
    <property type="entry name" value="Invertebrate chitin-binding proteins"/>
    <property type="match status" value="3"/>
</dbReference>
<dbReference type="GO" id="GO:0008061">
    <property type="term" value="F:chitin binding"/>
    <property type="evidence" value="ECO:0007669"/>
    <property type="project" value="UniProtKB-KW"/>
</dbReference>
<dbReference type="AlphaFoldDB" id="A0A8J6LDQ3"/>
<feature type="chain" id="PRO_5035287784" description="Chitin-binding type-2 domain-containing protein" evidence="7">
    <location>
        <begin position="22"/>
        <end position="248"/>
    </location>
</feature>
<dbReference type="Gene3D" id="2.170.140.10">
    <property type="entry name" value="Chitin binding domain"/>
    <property type="match status" value="3"/>
</dbReference>
<dbReference type="InterPro" id="IPR002557">
    <property type="entry name" value="Chitin-bd_dom"/>
</dbReference>
<keyword evidence="1" id="KW-0147">Chitin-binding</keyword>
<evidence type="ECO:0000256" key="2">
    <source>
        <dbReference type="ARBA" id="ARBA00022729"/>
    </source>
</evidence>
<gene>
    <name evidence="9" type="ORF">GEV33_013473</name>
</gene>
<proteinExistence type="predicted"/>
<reference evidence="9" key="2">
    <citation type="submission" date="2021-08" db="EMBL/GenBank/DDBJ databases">
        <authorList>
            <person name="Eriksson T."/>
        </authorList>
    </citation>
    <scope>NUCLEOTIDE SEQUENCE</scope>
    <source>
        <strain evidence="9">Stoneville</strain>
        <tissue evidence="9">Whole head</tissue>
    </source>
</reference>
<evidence type="ECO:0000256" key="7">
    <source>
        <dbReference type="SAM" id="SignalP"/>
    </source>
</evidence>
<dbReference type="PROSITE" id="PS50940">
    <property type="entry name" value="CHIT_BIND_II"/>
    <property type="match status" value="3"/>
</dbReference>
<feature type="domain" description="Chitin-binding type-2" evidence="8">
    <location>
        <begin position="105"/>
        <end position="161"/>
    </location>
</feature>